<dbReference type="Proteomes" id="UP000886005">
    <property type="component" value="Unassembled WGS sequence"/>
</dbReference>
<evidence type="ECO:0000256" key="8">
    <source>
        <dbReference type="ARBA" id="ARBA00023315"/>
    </source>
</evidence>
<comment type="similarity">
    <text evidence="4 9">Belongs to the 1-acyl-sn-glycerol-3-phosphate acyltransferase family.</text>
</comment>
<keyword evidence="10" id="KW-0812">Transmembrane</keyword>
<evidence type="ECO:0000256" key="5">
    <source>
        <dbReference type="ARBA" id="ARBA00013211"/>
    </source>
</evidence>
<feature type="domain" description="Phospholipid/glycerol acyltransferase" evidence="11">
    <location>
        <begin position="73"/>
        <end position="187"/>
    </location>
</feature>
<dbReference type="AlphaFoldDB" id="A0A7V1LMP4"/>
<dbReference type="GO" id="GO:0006654">
    <property type="term" value="P:phosphatidic acid biosynthetic process"/>
    <property type="evidence" value="ECO:0007669"/>
    <property type="project" value="TreeGrafter"/>
</dbReference>
<evidence type="ECO:0000256" key="10">
    <source>
        <dbReference type="SAM" id="Phobius"/>
    </source>
</evidence>
<dbReference type="InterPro" id="IPR004552">
    <property type="entry name" value="AGP_acyltrans"/>
</dbReference>
<keyword evidence="10" id="KW-0472">Membrane</keyword>
<evidence type="ECO:0000256" key="3">
    <source>
        <dbReference type="ARBA" id="ARBA00005189"/>
    </source>
</evidence>
<dbReference type="GO" id="GO:0003841">
    <property type="term" value="F:1-acylglycerol-3-phosphate O-acyltransferase activity"/>
    <property type="evidence" value="ECO:0007669"/>
    <property type="project" value="UniProtKB-UniRule"/>
</dbReference>
<reference evidence="12" key="1">
    <citation type="journal article" date="2020" name="mSystems">
        <title>Genome- and Community-Level Interaction Insights into Carbon Utilization and Element Cycling Functions of Hydrothermarchaeota in Hydrothermal Sediment.</title>
        <authorList>
            <person name="Zhou Z."/>
            <person name="Liu Y."/>
            <person name="Xu W."/>
            <person name="Pan J."/>
            <person name="Luo Z.H."/>
            <person name="Li M."/>
        </authorList>
    </citation>
    <scope>NUCLEOTIDE SEQUENCE [LARGE SCALE GENOMIC DNA]</scope>
    <source>
        <strain evidence="12">HyVt-456</strain>
    </source>
</reference>
<dbReference type="NCBIfam" id="TIGR00530">
    <property type="entry name" value="AGP_acyltrn"/>
    <property type="match status" value="1"/>
</dbReference>
<dbReference type="CDD" id="cd07989">
    <property type="entry name" value="LPLAT_AGPAT-like"/>
    <property type="match status" value="1"/>
</dbReference>
<evidence type="ECO:0000256" key="1">
    <source>
        <dbReference type="ARBA" id="ARBA00001141"/>
    </source>
</evidence>
<comment type="caution">
    <text evidence="12">The sequence shown here is derived from an EMBL/GenBank/DDBJ whole genome shotgun (WGS) entry which is preliminary data.</text>
</comment>
<evidence type="ECO:0000313" key="12">
    <source>
        <dbReference type="EMBL" id="HED10853.1"/>
    </source>
</evidence>
<organism evidence="12">
    <name type="scientific">Caldithrix abyssi</name>
    <dbReference type="NCBI Taxonomy" id="187145"/>
    <lineage>
        <taxon>Bacteria</taxon>
        <taxon>Pseudomonadati</taxon>
        <taxon>Calditrichota</taxon>
        <taxon>Calditrichia</taxon>
        <taxon>Calditrichales</taxon>
        <taxon>Calditrichaceae</taxon>
        <taxon>Caldithrix</taxon>
    </lineage>
</organism>
<evidence type="ECO:0000256" key="6">
    <source>
        <dbReference type="ARBA" id="ARBA00016139"/>
    </source>
</evidence>
<dbReference type="SMART" id="SM00563">
    <property type="entry name" value="PlsC"/>
    <property type="match status" value="1"/>
</dbReference>
<dbReference type="InterPro" id="IPR002123">
    <property type="entry name" value="Plipid/glycerol_acylTrfase"/>
</dbReference>
<evidence type="ECO:0000256" key="2">
    <source>
        <dbReference type="ARBA" id="ARBA00004728"/>
    </source>
</evidence>
<evidence type="ECO:0000256" key="4">
    <source>
        <dbReference type="ARBA" id="ARBA00008655"/>
    </source>
</evidence>
<dbReference type="GO" id="GO:0016020">
    <property type="term" value="C:membrane"/>
    <property type="evidence" value="ECO:0007669"/>
    <property type="project" value="InterPro"/>
</dbReference>
<dbReference type="EC" id="2.3.1.51" evidence="5 9"/>
<proteinExistence type="inferred from homology"/>
<feature type="transmembrane region" description="Helical" evidence="10">
    <location>
        <begin position="6"/>
        <end position="30"/>
    </location>
</feature>
<keyword evidence="10" id="KW-1133">Transmembrane helix</keyword>
<comment type="catalytic activity">
    <reaction evidence="1 9">
        <text>a 1-acyl-sn-glycero-3-phosphate + an acyl-CoA = a 1,2-diacyl-sn-glycero-3-phosphate + CoA</text>
        <dbReference type="Rhea" id="RHEA:19709"/>
        <dbReference type="ChEBI" id="CHEBI:57287"/>
        <dbReference type="ChEBI" id="CHEBI:57970"/>
        <dbReference type="ChEBI" id="CHEBI:58342"/>
        <dbReference type="ChEBI" id="CHEBI:58608"/>
        <dbReference type="EC" id="2.3.1.51"/>
    </reaction>
</comment>
<evidence type="ECO:0000256" key="7">
    <source>
        <dbReference type="ARBA" id="ARBA00022679"/>
    </source>
</evidence>
<sequence length="243" mass="27251">MSVIRWIHTILLYLITFVDTLVCSVLAIFGGIFNSYSAFNDGVIRVWARIILWVSGARLTVEGLENLDKDGVYIFTANHKSAYDILAMVAAIPGTARFIAKKELFKVPVFAQGMKMSGMLPIDRANSAEARRTLDQAIQTIKDGCSVIIFPEGTRSKSDEIRPFKKGGFVLAVKGHIPIVPTVIEGSQHMFPHGRRTVRPGKIRVRFLPPLDTRDMTLEDRNLLIKQTREQIATHFDPAFNRP</sequence>
<dbReference type="PANTHER" id="PTHR10434">
    <property type="entry name" value="1-ACYL-SN-GLYCEROL-3-PHOSPHATE ACYLTRANSFERASE"/>
    <property type="match status" value="1"/>
</dbReference>
<keyword evidence="9" id="KW-0444">Lipid biosynthesis</keyword>
<comment type="pathway">
    <text evidence="3">Lipid metabolism.</text>
</comment>
<dbReference type="Pfam" id="PF01553">
    <property type="entry name" value="Acyltransferase"/>
    <property type="match status" value="1"/>
</dbReference>
<protein>
    <recommendedName>
        <fullName evidence="6 9">1-acyl-sn-glycerol-3-phosphate acyltransferase</fullName>
        <ecNumber evidence="5 9">2.3.1.51</ecNumber>
    </recommendedName>
</protein>
<dbReference type="EMBL" id="DRLD01000256">
    <property type="protein sequence ID" value="HED10853.1"/>
    <property type="molecule type" value="Genomic_DNA"/>
</dbReference>
<comment type="domain">
    <text evidence="9">The HXXXXD motif is essential for acyltransferase activity and may constitute the binding site for the phosphate moiety of the glycerol-3-phosphate.</text>
</comment>
<keyword evidence="9" id="KW-0594">Phospholipid biosynthesis</keyword>
<keyword evidence="9" id="KW-0443">Lipid metabolism</keyword>
<keyword evidence="9" id="KW-1208">Phospholipid metabolism</keyword>
<keyword evidence="8 9" id="KW-0012">Acyltransferase</keyword>
<accession>A0A7V1LMP4</accession>
<dbReference type="SUPFAM" id="SSF69593">
    <property type="entry name" value="Glycerol-3-phosphate (1)-acyltransferase"/>
    <property type="match status" value="1"/>
</dbReference>
<gene>
    <name evidence="12" type="ORF">ENJ10_09215</name>
</gene>
<evidence type="ECO:0000256" key="9">
    <source>
        <dbReference type="RuleBase" id="RU361267"/>
    </source>
</evidence>
<dbReference type="PANTHER" id="PTHR10434:SF11">
    <property type="entry name" value="1-ACYL-SN-GLYCEROL-3-PHOSPHATE ACYLTRANSFERASE"/>
    <property type="match status" value="1"/>
</dbReference>
<name>A0A7V1LMP4_CALAY</name>
<evidence type="ECO:0000259" key="11">
    <source>
        <dbReference type="SMART" id="SM00563"/>
    </source>
</evidence>
<comment type="pathway">
    <text evidence="2">Phospholipid metabolism; CDP-diacylglycerol biosynthesis; CDP-diacylglycerol from sn-glycerol 3-phosphate: step 2/3.</text>
</comment>
<keyword evidence="7 9" id="KW-0808">Transferase</keyword>